<dbReference type="EMBL" id="CAJFCW020000002">
    <property type="protein sequence ID" value="CAG9089300.1"/>
    <property type="molecule type" value="Genomic_DNA"/>
</dbReference>
<evidence type="ECO:0008006" key="4">
    <source>
        <dbReference type="Google" id="ProtNLM"/>
    </source>
</evidence>
<dbReference type="AlphaFoldDB" id="A0A811K1T0"/>
<accession>A0A811K1T0</accession>
<evidence type="ECO:0000313" key="2">
    <source>
        <dbReference type="EMBL" id="CAD5209432.1"/>
    </source>
</evidence>
<feature type="transmembrane region" description="Helical" evidence="1">
    <location>
        <begin position="143"/>
        <end position="165"/>
    </location>
</feature>
<dbReference type="Proteomes" id="UP000783686">
    <property type="component" value="Unassembled WGS sequence"/>
</dbReference>
<gene>
    <name evidence="2" type="ORF">BOKJ2_LOCUS2677</name>
</gene>
<evidence type="ECO:0000256" key="1">
    <source>
        <dbReference type="SAM" id="Phobius"/>
    </source>
</evidence>
<feature type="transmembrane region" description="Helical" evidence="1">
    <location>
        <begin position="72"/>
        <end position="93"/>
    </location>
</feature>
<keyword evidence="1" id="KW-0472">Membrane</keyword>
<organism evidence="2 3">
    <name type="scientific">Bursaphelenchus okinawaensis</name>
    <dbReference type="NCBI Taxonomy" id="465554"/>
    <lineage>
        <taxon>Eukaryota</taxon>
        <taxon>Metazoa</taxon>
        <taxon>Ecdysozoa</taxon>
        <taxon>Nematoda</taxon>
        <taxon>Chromadorea</taxon>
        <taxon>Rhabditida</taxon>
        <taxon>Tylenchina</taxon>
        <taxon>Tylenchomorpha</taxon>
        <taxon>Aphelenchoidea</taxon>
        <taxon>Aphelenchoididae</taxon>
        <taxon>Bursaphelenchus</taxon>
    </lineage>
</organism>
<keyword evidence="1" id="KW-0812">Transmembrane</keyword>
<dbReference type="EMBL" id="CAJFDH010000002">
    <property type="protein sequence ID" value="CAD5209432.1"/>
    <property type="molecule type" value="Genomic_DNA"/>
</dbReference>
<keyword evidence="3" id="KW-1185">Reference proteome</keyword>
<protein>
    <recommendedName>
        <fullName evidence="4">MARVEL domain-containing protein</fullName>
    </recommendedName>
</protein>
<reference evidence="2" key="1">
    <citation type="submission" date="2020-09" db="EMBL/GenBank/DDBJ databases">
        <authorList>
            <person name="Kikuchi T."/>
        </authorList>
    </citation>
    <scope>NUCLEOTIDE SEQUENCE</scope>
    <source>
        <strain evidence="2">SH1</strain>
    </source>
</reference>
<keyword evidence="1" id="KW-1133">Transmembrane helix</keyword>
<comment type="caution">
    <text evidence="2">The sequence shown here is derived from an EMBL/GenBank/DDBJ whole genome shotgun (WGS) entry which is preliminary data.</text>
</comment>
<dbReference type="OrthoDB" id="10323808at2759"/>
<name>A0A811K1T0_9BILA</name>
<dbReference type="Proteomes" id="UP000614601">
    <property type="component" value="Unassembled WGS sequence"/>
</dbReference>
<proteinExistence type="predicted"/>
<feature type="transmembrane region" description="Helical" evidence="1">
    <location>
        <begin position="39"/>
        <end position="65"/>
    </location>
</feature>
<feature type="transmembrane region" description="Helical" evidence="1">
    <location>
        <begin position="99"/>
        <end position="122"/>
    </location>
</feature>
<sequence length="188" mass="22303">MQKEAQIMPELHRKPSKRTGAYGLIQDDKYLYLNPDWGLHIHGICVFFALNQFIFTISCWIYLFYIEFHLSWVYWLIFLSWFTTALVLVGTVTKNFEFYYPYLSYHALIVPLNTLACLVVFIEKLNEFNKNGLLNATHIDLTILLIIGTCALICNILLMTSYYFIYRGYKYLKFDCDDRRFFIGKHPV</sequence>
<evidence type="ECO:0000313" key="3">
    <source>
        <dbReference type="Proteomes" id="UP000614601"/>
    </source>
</evidence>